<dbReference type="Gene3D" id="2.40.420.20">
    <property type="match status" value="1"/>
</dbReference>
<dbReference type="InterPro" id="IPR058625">
    <property type="entry name" value="MdtA-like_BSH"/>
</dbReference>
<dbReference type="Gene3D" id="2.40.50.100">
    <property type="match status" value="1"/>
</dbReference>
<evidence type="ECO:0000259" key="6">
    <source>
        <dbReference type="Pfam" id="PF25967"/>
    </source>
</evidence>
<evidence type="ECO:0000256" key="2">
    <source>
        <dbReference type="ARBA" id="ARBA00009477"/>
    </source>
</evidence>
<dbReference type="GO" id="GO:0030313">
    <property type="term" value="C:cell envelope"/>
    <property type="evidence" value="ECO:0007669"/>
    <property type="project" value="UniProtKB-SubCell"/>
</dbReference>
<accession>A0A285U5Y4</accession>
<protein>
    <submittedName>
        <fullName evidence="7">Multidrug efflux system membrane fusion protein</fullName>
    </submittedName>
</protein>
<dbReference type="Pfam" id="PF25967">
    <property type="entry name" value="RND-MFP_C"/>
    <property type="match status" value="1"/>
</dbReference>
<dbReference type="GO" id="GO:0005886">
    <property type="term" value="C:plasma membrane"/>
    <property type="evidence" value="ECO:0007669"/>
    <property type="project" value="TreeGrafter"/>
</dbReference>
<dbReference type="Pfam" id="PF25917">
    <property type="entry name" value="BSH_RND"/>
    <property type="match status" value="1"/>
</dbReference>
<name>A0A285U5Y4_9HYPH</name>
<dbReference type="PANTHER" id="PTHR30158">
    <property type="entry name" value="ACRA/E-RELATED COMPONENT OF DRUG EFFLUX TRANSPORTER"/>
    <property type="match status" value="1"/>
</dbReference>
<feature type="domain" description="Multidrug resistance protein MdtA-like barrel-sandwich hybrid" evidence="4">
    <location>
        <begin position="78"/>
        <end position="217"/>
    </location>
</feature>
<feature type="domain" description="Multidrug resistance protein MdtA-like alpha-helical hairpin" evidence="3">
    <location>
        <begin position="118"/>
        <end position="187"/>
    </location>
</feature>
<sequence>MSSSKRRWALWGAGLGVAASISAVAFHFDYISGVNVTPASAATPAAEVPAVPVTVAAVEPRDVSTWQDFSGRLEAIDRVEIRSRVAGEIQSVHFREGALVKANDLLVKIDPAPYEAAVAQAEGLLASARSRLELADTELARGEKLIAKNIISDSDFSQRQSTRNEAVANVRAAEAALTTAKLNLGYTEIRAPIDGRVGRLEITEGNLVAAGSGTTPLTTLVSSGEIYASFNANEELIARTLAQLPQVSGALPAIEQVPVQIGTLSDEGTPLKGKLQLIDNEVDTASGTIRVRAVFDNPGNRLIPGQFVRIRMGEPKAEKRLMISERALGTDQDKKFVFVVDDKNTVNYRQVELGASVDGQRIVEKGLTAGDRIVVNGLQRVRPGVVVDPQTEVAAAQ</sequence>
<dbReference type="NCBIfam" id="TIGR01730">
    <property type="entry name" value="RND_mfp"/>
    <property type="match status" value="1"/>
</dbReference>
<evidence type="ECO:0000259" key="3">
    <source>
        <dbReference type="Pfam" id="PF25876"/>
    </source>
</evidence>
<comment type="similarity">
    <text evidence="2">Belongs to the membrane fusion protein (MFP) (TC 8.A.1) family.</text>
</comment>
<proteinExistence type="inferred from homology"/>
<dbReference type="FunFam" id="2.40.420.20:FF:000001">
    <property type="entry name" value="Efflux RND transporter periplasmic adaptor subunit"/>
    <property type="match status" value="1"/>
</dbReference>
<dbReference type="InterPro" id="IPR058624">
    <property type="entry name" value="MdtA-like_HH"/>
</dbReference>
<dbReference type="GO" id="GO:0022857">
    <property type="term" value="F:transmembrane transporter activity"/>
    <property type="evidence" value="ECO:0007669"/>
    <property type="project" value="InterPro"/>
</dbReference>
<evidence type="ECO:0000259" key="5">
    <source>
        <dbReference type="Pfam" id="PF25944"/>
    </source>
</evidence>
<reference evidence="7 8" key="1">
    <citation type="submission" date="2017-08" db="EMBL/GenBank/DDBJ databases">
        <authorList>
            <person name="de Groot N.N."/>
        </authorList>
    </citation>
    <scope>NUCLEOTIDE SEQUENCE [LARGE SCALE GENOMIC DNA]</scope>
    <source>
        <strain evidence="7 8">JC85</strain>
    </source>
</reference>
<dbReference type="Proteomes" id="UP000219167">
    <property type="component" value="Unassembled WGS sequence"/>
</dbReference>
<feature type="domain" description="Multidrug resistance protein MdtA-like beta-barrel" evidence="5">
    <location>
        <begin position="246"/>
        <end position="313"/>
    </location>
</feature>
<dbReference type="PANTHER" id="PTHR30158:SF10">
    <property type="entry name" value="CATION EFFLUX PUMP"/>
    <property type="match status" value="1"/>
</dbReference>
<evidence type="ECO:0000259" key="4">
    <source>
        <dbReference type="Pfam" id="PF25917"/>
    </source>
</evidence>
<evidence type="ECO:0000313" key="8">
    <source>
        <dbReference type="Proteomes" id="UP000219167"/>
    </source>
</evidence>
<keyword evidence="8" id="KW-1185">Reference proteome</keyword>
<dbReference type="Gene3D" id="2.40.30.170">
    <property type="match status" value="1"/>
</dbReference>
<organism evidence="7 8">
    <name type="scientific">Rhizobium subbaraonis</name>
    <dbReference type="NCBI Taxonomy" id="908946"/>
    <lineage>
        <taxon>Bacteria</taxon>
        <taxon>Pseudomonadati</taxon>
        <taxon>Pseudomonadota</taxon>
        <taxon>Alphaproteobacteria</taxon>
        <taxon>Hyphomicrobiales</taxon>
        <taxon>Rhizobiaceae</taxon>
        <taxon>Rhizobium/Agrobacterium group</taxon>
        <taxon>Rhizobium</taxon>
    </lineage>
</organism>
<dbReference type="EMBL" id="OBQD01000002">
    <property type="protein sequence ID" value="SOC35671.1"/>
    <property type="molecule type" value="Genomic_DNA"/>
</dbReference>
<dbReference type="RefSeq" id="WP_097136101.1">
    <property type="nucleotide sequence ID" value="NZ_OBQD01000002.1"/>
</dbReference>
<dbReference type="OrthoDB" id="9816569at2"/>
<dbReference type="InterPro" id="IPR058627">
    <property type="entry name" value="MdtA-like_C"/>
</dbReference>
<evidence type="ECO:0000313" key="7">
    <source>
        <dbReference type="EMBL" id="SOC35671.1"/>
    </source>
</evidence>
<dbReference type="AlphaFoldDB" id="A0A285U5Y4"/>
<dbReference type="Gene3D" id="1.10.287.470">
    <property type="entry name" value="Helix hairpin bin"/>
    <property type="match status" value="1"/>
</dbReference>
<dbReference type="InterPro" id="IPR058626">
    <property type="entry name" value="MdtA-like_b-barrel"/>
</dbReference>
<dbReference type="SUPFAM" id="SSF111369">
    <property type="entry name" value="HlyD-like secretion proteins"/>
    <property type="match status" value="1"/>
</dbReference>
<dbReference type="Pfam" id="PF25944">
    <property type="entry name" value="Beta-barrel_RND"/>
    <property type="match status" value="1"/>
</dbReference>
<gene>
    <name evidence="7" type="ORF">SAMN05892877_1027</name>
</gene>
<dbReference type="GO" id="GO:0046677">
    <property type="term" value="P:response to antibiotic"/>
    <property type="evidence" value="ECO:0007669"/>
    <property type="project" value="TreeGrafter"/>
</dbReference>
<feature type="domain" description="Multidrug resistance protein MdtA-like C-terminal permuted SH3" evidence="6">
    <location>
        <begin position="326"/>
        <end position="380"/>
    </location>
</feature>
<comment type="subcellular location">
    <subcellularLocation>
        <location evidence="1">Cell envelope</location>
    </subcellularLocation>
</comment>
<dbReference type="Pfam" id="PF25876">
    <property type="entry name" value="HH_MFP_RND"/>
    <property type="match status" value="1"/>
</dbReference>
<dbReference type="InterPro" id="IPR006143">
    <property type="entry name" value="RND_pump_MFP"/>
</dbReference>
<evidence type="ECO:0000256" key="1">
    <source>
        <dbReference type="ARBA" id="ARBA00004196"/>
    </source>
</evidence>